<name>B0D1W3_LACBS</name>
<gene>
    <name evidence="2" type="ORF">LACBIDRAFT_314239</name>
</gene>
<reference evidence="2 3" key="1">
    <citation type="journal article" date="2008" name="Nature">
        <title>The genome of Laccaria bicolor provides insights into mycorrhizal symbiosis.</title>
        <authorList>
            <person name="Martin F."/>
            <person name="Aerts A."/>
            <person name="Ahren D."/>
            <person name="Brun A."/>
            <person name="Danchin E.G.J."/>
            <person name="Duchaussoy F."/>
            <person name="Gibon J."/>
            <person name="Kohler A."/>
            <person name="Lindquist E."/>
            <person name="Pereda V."/>
            <person name="Salamov A."/>
            <person name="Shapiro H.J."/>
            <person name="Wuyts J."/>
            <person name="Blaudez D."/>
            <person name="Buee M."/>
            <person name="Brokstein P."/>
            <person name="Canbaeck B."/>
            <person name="Cohen D."/>
            <person name="Courty P.E."/>
            <person name="Coutinho P.M."/>
            <person name="Delaruelle C."/>
            <person name="Detter J.C."/>
            <person name="Deveau A."/>
            <person name="DiFazio S."/>
            <person name="Duplessis S."/>
            <person name="Fraissinet-Tachet L."/>
            <person name="Lucic E."/>
            <person name="Frey-Klett P."/>
            <person name="Fourrey C."/>
            <person name="Feussner I."/>
            <person name="Gay G."/>
            <person name="Grimwood J."/>
            <person name="Hoegger P.J."/>
            <person name="Jain P."/>
            <person name="Kilaru S."/>
            <person name="Labbe J."/>
            <person name="Lin Y.C."/>
            <person name="Legue V."/>
            <person name="Le Tacon F."/>
            <person name="Marmeisse R."/>
            <person name="Melayah D."/>
            <person name="Montanini B."/>
            <person name="Muratet M."/>
            <person name="Nehls U."/>
            <person name="Niculita-Hirzel H."/>
            <person name="Oudot-Le Secq M.P."/>
            <person name="Peter M."/>
            <person name="Quesneville H."/>
            <person name="Rajashekar B."/>
            <person name="Reich M."/>
            <person name="Rouhier N."/>
            <person name="Schmutz J."/>
            <person name="Yin T."/>
            <person name="Chalot M."/>
            <person name="Henrissat B."/>
            <person name="Kuees U."/>
            <person name="Lucas S."/>
            <person name="Van de Peer Y."/>
            <person name="Podila G.K."/>
            <person name="Polle A."/>
            <person name="Pukkila P.J."/>
            <person name="Richardson P.M."/>
            <person name="Rouze P."/>
            <person name="Sanders I.R."/>
            <person name="Stajich J.E."/>
            <person name="Tunlid A."/>
            <person name="Tuskan G."/>
            <person name="Grigoriev I.V."/>
        </authorList>
    </citation>
    <scope>NUCLEOTIDE SEQUENCE [LARGE SCALE GENOMIC DNA]</scope>
    <source>
        <strain evidence="3">S238N-H82 / ATCC MYA-4686</strain>
    </source>
</reference>
<dbReference type="GeneID" id="6073395"/>
<sequence length="138" mass="15461">MAPSAIWTPAEEEAFVEFLLDNLADAGDGSNFKKAMFQKALSHIAPLLQSRAVKGVKSCQNKWAALRRTYKVVRAIQEVSSWHWDDHTGASINPDTASLWEDYVKQRHPDAKPFRNNGWVHLQKMSLIMPSSTPGANV</sequence>
<dbReference type="KEGG" id="lbc:LACBIDRAFT_314239"/>
<feature type="domain" description="Myb/SANT-like" evidence="1">
    <location>
        <begin position="7"/>
        <end position="103"/>
    </location>
</feature>
<organism evidence="3">
    <name type="scientific">Laccaria bicolor (strain S238N-H82 / ATCC MYA-4686)</name>
    <name type="common">Bicoloured deceiver</name>
    <name type="synonym">Laccaria laccata var. bicolor</name>
    <dbReference type="NCBI Taxonomy" id="486041"/>
    <lineage>
        <taxon>Eukaryota</taxon>
        <taxon>Fungi</taxon>
        <taxon>Dikarya</taxon>
        <taxon>Basidiomycota</taxon>
        <taxon>Agaricomycotina</taxon>
        <taxon>Agaricomycetes</taxon>
        <taxon>Agaricomycetidae</taxon>
        <taxon>Agaricales</taxon>
        <taxon>Agaricineae</taxon>
        <taxon>Hydnangiaceae</taxon>
        <taxon>Laccaria</taxon>
    </lineage>
</organism>
<evidence type="ECO:0000259" key="1">
    <source>
        <dbReference type="Pfam" id="PF12776"/>
    </source>
</evidence>
<dbReference type="AlphaFoldDB" id="B0D1W3"/>
<dbReference type="Proteomes" id="UP000001194">
    <property type="component" value="Unassembled WGS sequence"/>
</dbReference>
<keyword evidence="3" id="KW-1185">Reference proteome</keyword>
<dbReference type="PANTHER" id="PTHR46929">
    <property type="entry name" value="EXPRESSED PROTEIN"/>
    <property type="match status" value="1"/>
</dbReference>
<dbReference type="InParanoid" id="B0D1W3"/>
<dbReference type="PANTHER" id="PTHR46929:SF3">
    <property type="entry name" value="MYB_SANT-LIKE DOMAIN-CONTAINING PROTEIN"/>
    <property type="match status" value="1"/>
</dbReference>
<dbReference type="Pfam" id="PF12776">
    <property type="entry name" value="Myb_DNA-bind_3"/>
    <property type="match status" value="1"/>
</dbReference>
<proteinExistence type="predicted"/>
<evidence type="ECO:0000313" key="3">
    <source>
        <dbReference type="Proteomes" id="UP000001194"/>
    </source>
</evidence>
<dbReference type="RefSeq" id="XP_001877609.1">
    <property type="nucleotide sequence ID" value="XM_001877574.1"/>
</dbReference>
<protein>
    <submittedName>
        <fullName evidence="2">Predicted protein</fullName>
    </submittedName>
</protein>
<accession>B0D1W3</accession>
<evidence type="ECO:0000313" key="2">
    <source>
        <dbReference type="EMBL" id="EDR11712.1"/>
    </source>
</evidence>
<dbReference type="EMBL" id="DS547095">
    <property type="protein sequence ID" value="EDR11712.1"/>
    <property type="molecule type" value="Genomic_DNA"/>
</dbReference>
<dbReference type="HOGENOM" id="CLU_082499_2_2_1"/>
<dbReference type="OrthoDB" id="3186724at2759"/>
<dbReference type="InterPro" id="IPR024752">
    <property type="entry name" value="Myb/SANT-like_dom"/>
</dbReference>